<keyword evidence="5 11" id="KW-0808">Transferase</keyword>
<dbReference type="GO" id="GO:0005886">
    <property type="term" value="C:plasma membrane"/>
    <property type="evidence" value="ECO:0007669"/>
    <property type="project" value="UniProtKB-SubCell"/>
</dbReference>
<evidence type="ECO:0000256" key="13">
    <source>
        <dbReference type="RuleBase" id="RU363002"/>
    </source>
</evidence>
<dbReference type="STRING" id="28885.EI16_05115"/>
<evidence type="ECO:0000313" key="15">
    <source>
        <dbReference type="Proteomes" id="UP000027341"/>
    </source>
</evidence>
<dbReference type="Proteomes" id="UP000027341">
    <property type="component" value="Unassembled WGS sequence"/>
</dbReference>
<comment type="subcellular location">
    <subcellularLocation>
        <location evidence="13">Cell inner membrane</location>
        <topology evidence="13">Lipid-anchor</topology>
        <orientation evidence="13">Periplasmic side</orientation>
    </subcellularLocation>
</comment>
<evidence type="ECO:0000256" key="8">
    <source>
        <dbReference type="ARBA" id="ARBA00022842"/>
    </source>
</evidence>
<dbReference type="EC" id="2.7.1.180" evidence="2 11"/>
<dbReference type="AlphaFoldDB" id="A0A067A042"/>
<comment type="catalytic activity">
    <reaction evidence="10 11 13">
        <text>L-threonyl-[protein] + FAD = FMN-L-threonyl-[protein] + AMP + H(+)</text>
        <dbReference type="Rhea" id="RHEA:36847"/>
        <dbReference type="Rhea" id="RHEA-COMP:11060"/>
        <dbReference type="Rhea" id="RHEA-COMP:11061"/>
        <dbReference type="ChEBI" id="CHEBI:15378"/>
        <dbReference type="ChEBI" id="CHEBI:30013"/>
        <dbReference type="ChEBI" id="CHEBI:57692"/>
        <dbReference type="ChEBI" id="CHEBI:74257"/>
        <dbReference type="ChEBI" id="CHEBI:456215"/>
        <dbReference type="EC" id="2.7.1.180"/>
    </reaction>
</comment>
<dbReference type="PIRSF" id="PIRSF006268">
    <property type="entry name" value="ApbE"/>
    <property type="match status" value="1"/>
</dbReference>
<dbReference type="Pfam" id="PF02424">
    <property type="entry name" value="ApbE"/>
    <property type="match status" value="1"/>
</dbReference>
<evidence type="ECO:0000256" key="2">
    <source>
        <dbReference type="ARBA" id="ARBA00011955"/>
    </source>
</evidence>
<comment type="similarity">
    <text evidence="1 11 13">Belongs to the ApbE family.</text>
</comment>
<evidence type="ECO:0000256" key="6">
    <source>
        <dbReference type="ARBA" id="ARBA00022723"/>
    </source>
</evidence>
<comment type="cofactor">
    <cofactor evidence="12">
        <name>Mg(2+)</name>
        <dbReference type="ChEBI" id="CHEBI:18420"/>
    </cofactor>
    <cofactor evidence="12">
        <name>Mn(2+)</name>
        <dbReference type="ChEBI" id="CHEBI:29035"/>
    </cofactor>
    <text evidence="12">Magnesium. Can also use manganese.</text>
</comment>
<keyword evidence="8 11" id="KW-0460">Magnesium</keyword>
<dbReference type="GO" id="GO:0016740">
    <property type="term" value="F:transferase activity"/>
    <property type="evidence" value="ECO:0007669"/>
    <property type="project" value="UniProtKB-UniRule"/>
</dbReference>
<dbReference type="PANTHER" id="PTHR30040:SF2">
    <property type="entry name" value="FAD:PROTEIN FMN TRANSFERASE"/>
    <property type="match status" value="1"/>
</dbReference>
<evidence type="ECO:0000256" key="3">
    <source>
        <dbReference type="ARBA" id="ARBA00016337"/>
    </source>
</evidence>
<feature type="chain" id="PRO_5005960884" description="FAD:protein FMN transferase" evidence="13">
    <location>
        <begin position="23"/>
        <end position="339"/>
    </location>
</feature>
<evidence type="ECO:0000256" key="12">
    <source>
        <dbReference type="PIRSR" id="PIRSR006268-2"/>
    </source>
</evidence>
<dbReference type="PANTHER" id="PTHR30040">
    <property type="entry name" value="THIAMINE BIOSYNTHESIS LIPOPROTEIN APBE"/>
    <property type="match status" value="1"/>
</dbReference>
<evidence type="ECO:0000256" key="5">
    <source>
        <dbReference type="ARBA" id="ARBA00022679"/>
    </source>
</evidence>
<evidence type="ECO:0000256" key="10">
    <source>
        <dbReference type="ARBA" id="ARBA00048540"/>
    </source>
</evidence>
<feature type="binding site" evidence="12">
    <location>
        <position position="290"/>
    </location>
    <ligand>
        <name>Mg(2+)</name>
        <dbReference type="ChEBI" id="CHEBI:18420"/>
    </ligand>
</feature>
<keyword evidence="13" id="KW-0997">Cell inner membrane</keyword>
<comment type="function">
    <text evidence="13">Flavin transferase that catalyzes the transfer of the FMN moiety of FAD and its covalent binding to the hydroxyl group of a threonine residue in a target flavoprotein.</text>
</comment>
<keyword evidence="13" id="KW-1003">Cell membrane</keyword>
<dbReference type="SUPFAM" id="SSF143631">
    <property type="entry name" value="ApbE-like"/>
    <property type="match status" value="1"/>
</dbReference>
<dbReference type="PROSITE" id="PS51257">
    <property type="entry name" value="PROKAR_LIPOPROTEIN"/>
    <property type="match status" value="1"/>
</dbReference>
<gene>
    <name evidence="14" type="ORF">EI16_05115</name>
</gene>
<keyword evidence="13 14" id="KW-0449">Lipoprotein</keyword>
<accession>A0A067A042</accession>
<sequence>MFRLPLLLLLTFWLTACGTSSVQDVVRQTFYVFGTAVHIEIVNTPKDKAMAAIHAIEVDFNHFNREWHAWEKGGLLSKVNDAIANNQSIVVPESVKAFIVKSQHLSKESDYLFDPGIGNLLKLWGFESEDWHGPPPPQDKINAWLKSRPSIANIHFDGDKLSSTNTNVKLDFGGNAKGLALDRAINTLKSAGIENAIVNIGGDMRIIGTKDGQAWRIGVQDPKNPKTVMGMVKLSGDESIVTSGTYERYFTWKGKTYAHILDPTTGYPEEHFLSVTVINKDATTADTASTALMVAGPKRWEKIAKQMGITKAYLVDDKGNKIITDAMKPYLTLMGNKAK</sequence>
<keyword evidence="4 11" id="KW-0285">Flavoprotein</keyword>
<feature type="signal peptide" evidence="13">
    <location>
        <begin position="1"/>
        <end position="22"/>
    </location>
</feature>
<proteinExistence type="inferred from homology"/>
<dbReference type="InterPro" id="IPR003374">
    <property type="entry name" value="ApbE-like_sf"/>
</dbReference>
<evidence type="ECO:0000256" key="7">
    <source>
        <dbReference type="ARBA" id="ARBA00022827"/>
    </source>
</evidence>
<evidence type="ECO:0000256" key="1">
    <source>
        <dbReference type="ARBA" id="ARBA00008282"/>
    </source>
</evidence>
<keyword evidence="7 11" id="KW-0274">FAD</keyword>
<feature type="binding site" evidence="12">
    <location>
        <position position="286"/>
    </location>
    <ligand>
        <name>Mg(2+)</name>
        <dbReference type="ChEBI" id="CHEBI:18420"/>
    </ligand>
</feature>
<name>A0A067A042_HYDMR</name>
<evidence type="ECO:0000256" key="9">
    <source>
        <dbReference type="ARBA" id="ARBA00031306"/>
    </source>
</evidence>
<protein>
    <recommendedName>
        <fullName evidence="3 11">FAD:protein FMN transferase</fullName>
        <ecNumber evidence="2 11">2.7.1.180</ecNumber>
    </recommendedName>
    <alternativeName>
        <fullName evidence="9 11">Flavin transferase</fullName>
    </alternativeName>
</protein>
<keyword evidence="15" id="KW-1185">Reference proteome</keyword>
<dbReference type="InterPro" id="IPR024932">
    <property type="entry name" value="ApbE"/>
</dbReference>
<keyword evidence="13" id="KW-0472">Membrane</keyword>
<comment type="caution">
    <text evidence="14">The sequence shown here is derived from an EMBL/GenBank/DDBJ whole genome shotgun (WGS) entry which is preliminary data.</text>
</comment>
<evidence type="ECO:0000313" key="14">
    <source>
        <dbReference type="EMBL" id="KDN95680.1"/>
    </source>
</evidence>
<organism evidence="14 15">
    <name type="scientific">Hydrogenovibrio marinus</name>
    <dbReference type="NCBI Taxonomy" id="28885"/>
    <lineage>
        <taxon>Bacteria</taxon>
        <taxon>Pseudomonadati</taxon>
        <taxon>Pseudomonadota</taxon>
        <taxon>Gammaproteobacteria</taxon>
        <taxon>Thiotrichales</taxon>
        <taxon>Piscirickettsiaceae</taxon>
        <taxon>Hydrogenovibrio</taxon>
    </lineage>
</organism>
<dbReference type="Gene3D" id="3.10.520.10">
    <property type="entry name" value="ApbE-like domains"/>
    <property type="match status" value="1"/>
</dbReference>
<evidence type="ECO:0000256" key="4">
    <source>
        <dbReference type="ARBA" id="ARBA00022630"/>
    </source>
</evidence>
<reference evidence="14 15" key="1">
    <citation type="submission" date="2014-04" db="EMBL/GenBank/DDBJ databases">
        <title>Draft genome sequence of Hydrogenovibrio marinus MH-110, a model organism for aerobic H2 metabolism.</title>
        <authorList>
            <person name="Cha H.J."/>
            <person name="Jo B.H."/>
            <person name="Hwang B.H."/>
        </authorList>
    </citation>
    <scope>NUCLEOTIDE SEQUENCE [LARGE SCALE GENOMIC DNA]</scope>
    <source>
        <strain evidence="14 15">MH-110</strain>
    </source>
</reference>
<feature type="binding site" evidence="12">
    <location>
        <position position="174"/>
    </location>
    <ligand>
        <name>Mg(2+)</name>
        <dbReference type="ChEBI" id="CHEBI:18420"/>
    </ligand>
</feature>
<dbReference type="EMBL" id="JMIU01000001">
    <property type="protein sequence ID" value="KDN95680.1"/>
    <property type="molecule type" value="Genomic_DNA"/>
</dbReference>
<keyword evidence="13" id="KW-0732">Signal</keyword>
<evidence type="ECO:0000256" key="11">
    <source>
        <dbReference type="PIRNR" id="PIRNR006268"/>
    </source>
</evidence>
<dbReference type="GO" id="GO:0046872">
    <property type="term" value="F:metal ion binding"/>
    <property type="evidence" value="ECO:0007669"/>
    <property type="project" value="UniProtKB-UniRule"/>
</dbReference>
<keyword evidence="6 11" id="KW-0479">Metal-binding</keyword>